<evidence type="ECO:0000256" key="1">
    <source>
        <dbReference type="ARBA" id="ARBA00004496"/>
    </source>
</evidence>
<dbReference type="Pfam" id="PF00625">
    <property type="entry name" value="Guanylate_kin"/>
    <property type="match status" value="1"/>
</dbReference>
<evidence type="ECO:0000256" key="9">
    <source>
        <dbReference type="ARBA" id="ARBA00022840"/>
    </source>
</evidence>
<evidence type="ECO:0000256" key="4">
    <source>
        <dbReference type="ARBA" id="ARBA00016296"/>
    </source>
</evidence>
<dbReference type="AlphaFoldDB" id="A0A318ED45"/>
<dbReference type="InterPro" id="IPR020590">
    <property type="entry name" value="Guanylate_kinase_CS"/>
</dbReference>
<comment type="function">
    <text evidence="11">Essential for recycling GMP and indirectly, cGMP.</text>
</comment>
<dbReference type="Gene3D" id="3.30.63.10">
    <property type="entry name" value="Guanylate Kinase phosphate binding domain"/>
    <property type="match status" value="1"/>
</dbReference>
<name>A0A318ED45_9GAMM</name>
<dbReference type="SUPFAM" id="SSF52540">
    <property type="entry name" value="P-loop containing nucleoside triphosphate hydrolases"/>
    <property type="match status" value="1"/>
</dbReference>
<dbReference type="GO" id="GO:0005829">
    <property type="term" value="C:cytosol"/>
    <property type="evidence" value="ECO:0007669"/>
    <property type="project" value="TreeGrafter"/>
</dbReference>
<dbReference type="RefSeq" id="WP_110264086.1">
    <property type="nucleotide sequence ID" value="NZ_CAWNXA010000002.1"/>
</dbReference>
<dbReference type="Proteomes" id="UP000248330">
    <property type="component" value="Unassembled WGS sequence"/>
</dbReference>
<comment type="caution">
    <text evidence="13">The sequence shown here is derived from an EMBL/GenBank/DDBJ whole genome shotgun (WGS) entry which is preliminary data.</text>
</comment>
<feature type="binding site" evidence="11">
    <location>
        <begin position="17"/>
        <end position="24"/>
    </location>
    <ligand>
        <name>ATP</name>
        <dbReference type="ChEBI" id="CHEBI:30616"/>
    </ligand>
</feature>
<keyword evidence="6 11" id="KW-0808">Transferase</keyword>
<evidence type="ECO:0000313" key="14">
    <source>
        <dbReference type="Proteomes" id="UP000248330"/>
    </source>
</evidence>
<sequence>MTSEQQAVPGRLTIVSAPSGGGKTSLTRALLPRLAAHGLLARISVSYTTRAPRSGELEGEHYHFVEDARFVEMIARGEFLEHAEVFGRRYGTGRARTQALLDQGCDVILDIDWQGARQVRALLPDAQSVFILPPSLAELERRLRARSQDDDEVIARRMGDARREMSHYDEYDYLVVNDDFDAALEALVAVFLAPRLSRPAQERRHAALIAELLAN</sequence>
<keyword evidence="5 11" id="KW-0963">Cytoplasm</keyword>
<dbReference type="EC" id="2.7.4.8" evidence="3 11"/>
<dbReference type="GO" id="GO:0004385">
    <property type="term" value="F:GMP kinase activity"/>
    <property type="evidence" value="ECO:0007669"/>
    <property type="project" value="UniProtKB-UniRule"/>
</dbReference>
<dbReference type="OrthoDB" id="9808150at2"/>
<evidence type="ECO:0000256" key="11">
    <source>
        <dbReference type="HAMAP-Rule" id="MF_00328"/>
    </source>
</evidence>
<evidence type="ECO:0000256" key="5">
    <source>
        <dbReference type="ARBA" id="ARBA00022490"/>
    </source>
</evidence>
<comment type="similarity">
    <text evidence="2 11">Belongs to the guanylate kinase family.</text>
</comment>
<dbReference type="HAMAP" id="MF_00328">
    <property type="entry name" value="Guanylate_kinase"/>
    <property type="match status" value="1"/>
</dbReference>
<evidence type="ECO:0000313" key="13">
    <source>
        <dbReference type="EMBL" id="PXV70423.1"/>
    </source>
</evidence>
<dbReference type="FunFam" id="3.30.63.10:FF:000002">
    <property type="entry name" value="Guanylate kinase 1"/>
    <property type="match status" value="1"/>
</dbReference>
<dbReference type="PROSITE" id="PS50052">
    <property type="entry name" value="GUANYLATE_KINASE_2"/>
    <property type="match status" value="1"/>
</dbReference>
<dbReference type="NCBIfam" id="TIGR03263">
    <property type="entry name" value="guanyl_kin"/>
    <property type="match status" value="1"/>
</dbReference>
<keyword evidence="14" id="KW-1185">Reference proteome</keyword>
<dbReference type="PANTHER" id="PTHR23117">
    <property type="entry name" value="GUANYLATE KINASE-RELATED"/>
    <property type="match status" value="1"/>
</dbReference>
<dbReference type="PANTHER" id="PTHR23117:SF13">
    <property type="entry name" value="GUANYLATE KINASE"/>
    <property type="match status" value="1"/>
</dbReference>
<keyword evidence="9 11" id="KW-0067">ATP-binding</keyword>
<keyword evidence="8 11" id="KW-0418">Kinase</keyword>
<evidence type="ECO:0000259" key="12">
    <source>
        <dbReference type="PROSITE" id="PS50052"/>
    </source>
</evidence>
<dbReference type="InterPro" id="IPR008145">
    <property type="entry name" value="GK/Ca_channel_bsu"/>
</dbReference>
<dbReference type="EMBL" id="QICN01000002">
    <property type="protein sequence ID" value="PXV70423.1"/>
    <property type="molecule type" value="Genomic_DNA"/>
</dbReference>
<accession>A0A318ED45</accession>
<comment type="subcellular location">
    <subcellularLocation>
        <location evidence="1 11">Cytoplasm</location>
    </subcellularLocation>
</comment>
<dbReference type="FunFam" id="3.40.50.300:FF:000084">
    <property type="entry name" value="Guanylate kinase"/>
    <property type="match status" value="1"/>
</dbReference>
<dbReference type="InterPro" id="IPR017665">
    <property type="entry name" value="Guanylate_kinase"/>
</dbReference>
<evidence type="ECO:0000256" key="2">
    <source>
        <dbReference type="ARBA" id="ARBA00005790"/>
    </source>
</evidence>
<dbReference type="PROSITE" id="PS00856">
    <property type="entry name" value="GUANYLATE_KINASE_1"/>
    <property type="match status" value="1"/>
</dbReference>
<dbReference type="Gene3D" id="3.40.50.300">
    <property type="entry name" value="P-loop containing nucleotide triphosphate hydrolases"/>
    <property type="match status" value="1"/>
</dbReference>
<dbReference type="InterPro" id="IPR027417">
    <property type="entry name" value="P-loop_NTPase"/>
</dbReference>
<comment type="catalytic activity">
    <reaction evidence="11">
        <text>GMP + ATP = GDP + ADP</text>
        <dbReference type="Rhea" id="RHEA:20780"/>
        <dbReference type="ChEBI" id="CHEBI:30616"/>
        <dbReference type="ChEBI" id="CHEBI:58115"/>
        <dbReference type="ChEBI" id="CHEBI:58189"/>
        <dbReference type="ChEBI" id="CHEBI:456216"/>
        <dbReference type="EC" id="2.7.4.8"/>
    </reaction>
</comment>
<evidence type="ECO:0000256" key="10">
    <source>
        <dbReference type="ARBA" id="ARBA00030128"/>
    </source>
</evidence>
<organism evidence="13 14">
    <name type="scientific">Sinimarinibacterium flocculans</name>
    <dbReference type="NCBI Taxonomy" id="985250"/>
    <lineage>
        <taxon>Bacteria</taxon>
        <taxon>Pseudomonadati</taxon>
        <taxon>Pseudomonadota</taxon>
        <taxon>Gammaproteobacteria</taxon>
        <taxon>Nevskiales</taxon>
        <taxon>Nevskiaceae</taxon>
        <taxon>Sinimarinibacterium</taxon>
    </lineage>
</organism>
<dbReference type="SMART" id="SM00072">
    <property type="entry name" value="GuKc"/>
    <property type="match status" value="1"/>
</dbReference>
<keyword evidence="7 11" id="KW-0547">Nucleotide-binding</keyword>
<dbReference type="CDD" id="cd00071">
    <property type="entry name" value="GMPK"/>
    <property type="match status" value="1"/>
</dbReference>
<gene>
    <name evidence="11" type="primary">gmk</name>
    <name evidence="13" type="ORF">C8D93_102275</name>
</gene>
<dbReference type="InterPro" id="IPR008144">
    <property type="entry name" value="Guanylate_kin-like_dom"/>
</dbReference>
<reference evidence="13 14" key="1">
    <citation type="submission" date="2018-04" db="EMBL/GenBank/DDBJ databases">
        <title>Genomic Encyclopedia of Type Strains, Phase IV (KMG-IV): sequencing the most valuable type-strain genomes for metagenomic binning, comparative biology and taxonomic classification.</title>
        <authorList>
            <person name="Goeker M."/>
        </authorList>
    </citation>
    <scope>NUCLEOTIDE SEQUENCE [LARGE SCALE GENOMIC DNA]</scope>
    <source>
        <strain evidence="13 14">DSM 104150</strain>
    </source>
</reference>
<proteinExistence type="inferred from homology"/>
<protein>
    <recommendedName>
        <fullName evidence="4 11">Guanylate kinase</fullName>
        <ecNumber evidence="3 11">2.7.4.8</ecNumber>
    </recommendedName>
    <alternativeName>
        <fullName evidence="10 11">GMP kinase</fullName>
    </alternativeName>
</protein>
<evidence type="ECO:0000256" key="7">
    <source>
        <dbReference type="ARBA" id="ARBA00022741"/>
    </source>
</evidence>
<evidence type="ECO:0000256" key="6">
    <source>
        <dbReference type="ARBA" id="ARBA00022679"/>
    </source>
</evidence>
<evidence type="ECO:0000256" key="3">
    <source>
        <dbReference type="ARBA" id="ARBA00012961"/>
    </source>
</evidence>
<dbReference type="GO" id="GO:0005524">
    <property type="term" value="F:ATP binding"/>
    <property type="evidence" value="ECO:0007669"/>
    <property type="project" value="UniProtKB-UniRule"/>
</dbReference>
<feature type="domain" description="Guanylate kinase-like" evidence="12">
    <location>
        <begin position="10"/>
        <end position="192"/>
    </location>
</feature>
<evidence type="ECO:0000256" key="8">
    <source>
        <dbReference type="ARBA" id="ARBA00022777"/>
    </source>
</evidence>